<dbReference type="InterPro" id="IPR007604">
    <property type="entry name" value="CP2"/>
</dbReference>
<feature type="region of interest" description="Disordered" evidence="7">
    <location>
        <begin position="1"/>
        <end position="49"/>
    </location>
</feature>
<name>A0A6J3JP51_SAPAP</name>
<evidence type="ECO:0000313" key="9">
    <source>
        <dbReference type="Proteomes" id="UP000504640"/>
    </source>
</evidence>
<evidence type="ECO:0000256" key="7">
    <source>
        <dbReference type="SAM" id="MobiDB-lite"/>
    </source>
</evidence>
<protein>
    <submittedName>
        <fullName evidence="10">Grainyhead-like protein 3 homolog isoform X1</fullName>
    </submittedName>
</protein>
<dbReference type="PANTHER" id="PTHR11037">
    <property type="entry name" value="TRANSCRIPTION FACTOR CP2"/>
    <property type="match status" value="1"/>
</dbReference>
<keyword evidence="3 6" id="KW-0238">DNA-binding</keyword>
<accession>A0A6J3JP51</accession>
<evidence type="ECO:0000313" key="10">
    <source>
        <dbReference type="RefSeq" id="XP_032156707.1"/>
    </source>
</evidence>
<dbReference type="InterPro" id="IPR057520">
    <property type="entry name" value="GRHL1/CP2_C"/>
</dbReference>
<dbReference type="PROSITE" id="PS51968">
    <property type="entry name" value="GRH_CP2_DB"/>
    <property type="match status" value="1"/>
</dbReference>
<dbReference type="Pfam" id="PF25416">
    <property type="entry name" value="GRHL1_C"/>
    <property type="match status" value="1"/>
</dbReference>
<dbReference type="GeneID" id="116566462"/>
<evidence type="ECO:0000256" key="3">
    <source>
        <dbReference type="ARBA" id="ARBA00023125"/>
    </source>
</evidence>
<evidence type="ECO:0000259" key="8">
    <source>
        <dbReference type="PROSITE" id="PS51968"/>
    </source>
</evidence>
<dbReference type="CTD" id="57822"/>
<keyword evidence="9" id="KW-1185">Reference proteome</keyword>
<feature type="compositionally biased region" description="Basic and acidic residues" evidence="7">
    <location>
        <begin position="36"/>
        <end position="47"/>
    </location>
</feature>
<dbReference type="Pfam" id="PF04516">
    <property type="entry name" value="CP2"/>
    <property type="match status" value="1"/>
</dbReference>
<dbReference type="GO" id="GO:0001228">
    <property type="term" value="F:DNA-binding transcription activator activity, RNA polymerase II-specific"/>
    <property type="evidence" value="ECO:0007669"/>
    <property type="project" value="TreeGrafter"/>
</dbReference>
<dbReference type="GO" id="GO:0005634">
    <property type="term" value="C:nucleus"/>
    <property type="evidence" value="ECO:0007669"/>
    <property type="project" value="UniProtKB-SubCell"/>
</dbReference>
<dbReference type="RefSeq" id="XP_032156707.1">
    <property type="nucleotide sequence ID" value="XM_032300816.1"/>
</dbReference>
<evidence type="ECO:0000256" key="6">
    <source>
        <dbReference type="PROSITE-ProRule" id="PRU01313"/>
    </source>
</evidence>
<reference evidence="10" key="1">
    <citation type="submission" date="2025-08" db="UniProtKB">
        <authorList>
            <consortium name="RefSeq"/>
        </authorList>
    </citation>
    <scope>IDENTIFICATION</scope>
    <source>
        <tissue evidence="10">Blood</tissue>
    </source>
</reference>
<proteinExistence type="predicted"/>
<keyword evidence="4" id="KW-0804">Transcription</keyword>
<evidence type="ECO:0000256" key="4">
    <source>
        <dbReference type="ARBA" id="ARBA00023163"/>
    </source>
</evidence>
<organism evidence="9 10">
    <name type="scientific">Sapajus apella</name>
    <name type="common">Brown-capped capuchin</name>
    <name type="synonym">Cebus apella</name>
    <dbReference type="NCBI Taxonomy" id="9515"/>
    <lineage>
        <taxon>Eukaryota</taxon>
        <taxon>Metazoa</taxon>
        <taxon>Chordata</taxon>
        <taxon>Craniata</taxon>
        <taxon>Vertebrata</taxon>
        <taxon>Euteleostomi</taxon>
        <taxon>Mammalia</taxon>
        <taxon>Eutheria</taxon>
        <taxon>Euarchontoglires</taxon>
        <taxon>Primates</taxon>
        <taxon>Haplorrhini</taxon>
        <taxon>Platyrrhini</taxon>
        <taxon>Cebidae</taxon>
        <taxon>Cebinae</taxon>
        <taxon>Sapajus</taxon>
    </lineage>
</organism>
<comment type="subcellular location">
    <subcellularLocation>
        <location evidence="1 6">Nucleus</location>
    </subcellularLocation>
</comment>
<dbReference type="PANTHER" id="PTHR11037:SF6">
    <property type="entry name" value="GRAINYHEAD-LIKE PROTEIN 3 HOMOLOG"/>
    <property type="match status" value="1"/>
</dbReference>
<feature type="domain" description="Grh/CP2 DB" evidence="8">
    <location>
        <begin position="331"/>
        <end position="578"/>
    </location>
</feature>
<dbReference type="InterPro" id="IPR040167">
    <property type="entry name" value="TF_CP2-like"/>
</dbReference>
<gene>
    <name evidence="10" type="primary">GRHL3</name>
</gene>
<sequence length="720" mass="80039">MWSQRSGCLEPAAPDGPGLPQGARDPGQGPGAPEVAVDRPVSRENGRHPRAARRRVFLKVSLGPWGFGATGDLASYLLFPPWIAGRSRTLQAGPVDSSGKKGFSTKGLGTHFRSVRLLKNDPVNLQKFSYTSEDEAWKTYLENPLTAATKAMMRVNGDDDSVAALSFLYDYYMGPKEKRILSSSTGGRNDQGKRYYHGMEYETDLTPLESPTHLMKFLTENVSGTPEYPDLLKKNNLMSLEGASPPPGKAAPLPAGPSKLETSSVDSYLLPTSDMYDNGSLNSLFENIHGVPPTQRWQPDSTFKDDPQESMLFPDILKTSPEPPCTEDYSSLKSDFEYTLGSPKAIHIKSGESPMAYLNKGQFYPVTLRTPAGGKGLALSSNKVKSVVMVVFDNEKVPVEQLRFWKHWHSRQPTAKQRVIDVADCKENFNTVEHIEEVAYNALSFVWNVNEEAKVFIGVNCLSTDFSSQKGVKGVPLNLQIDTYDCGSGTERLVHRAVCQIKIFCDKVAGMGRPYTGPGEGAERKMRDDERKQFRRKVKCPDSSNSGVKGCLLSGFRGNETTYLRPETDLETPPVLFIPNVHFNSLQRPGGAVPSAGPCSANRLPLKRTCSPFTEEFEPLPSKQAKEDDLQRVLLYVRRETEEVFDALMLKTPDLKGLRNAISEKYGFPEENIYKVYKKCKRGILVNMDNNIIQHYSNHVAFLLDMGELDGKIQIILKEL</sequence>
<dbReference type="AlphaFoldDB" id="A0A6J3JP51"/>
<keyword evidence="5 6" id="KW-0539">Nucleus</keyword>
<evidence type="ECO:0000256" key="1">
    <source>
        <dbReference type="ARBA" id="ARBA00004123"/>
    </source>
</evidence>
<evidence type="ECO:0000256" key="2">
    <source>
        <dbReference type="ARBA" id="ARBA00023015"/>
    </source>
</evidence>
<evidence type="ECO:0000256" key="5">
    <source>
        <dbReference type="ARBA" id="ARBA00023242"/>
    </source>
</evidence>
<dbReference type="GO" id="GO:0000978">
    <property type="term" value="F:RNA polymerase II cis-regulatory region sequence-specific DNA binding"/>
    <property type="evidence" value="ECO:0007669"/>
    <property type="project" value="TreeGrafter"/>
</dbReference>
<dbReference type="Proteomes" id="UP000504640">
    <property type="component" value="Unplaced"/>
</dbReference>
<feature type="region of interest" description="Disordered" evidence="7">
    <location>
        <begin position="238"/>
        <end position="258"/>
    </location>
</feature>
<keyword evidence="2" id="KW-0805">Transcription regulation</keyword>